<dbReference type="RefSeq" id="WP_251583337.1">
    <property type="nucleotide sequence ID" value="NZ_JBHTKX010000001.1"/>
</dbReference>
<comment type="caution">
    <text evidence="1">The sequence shown here is derived from an EMBL/GenBank/DDBJ whole genome shotgun (WGS) entry which is preliminary data.</text>
</comment>
<name>A0ABW3PVF8_9BACL</name>
<dbReference type="EMBL" id="JBHTKX010000001">
    <property type="protein sequence ID" value="MFD1128408.1"/>
    <property type="molecule type" value="Genomic_DNA"/>
</dbReference>
<sequence>MDITKENCEALKTLPASVKKFIKDRTLYSDDQFLTYKHVKSDKNNYVLLVIEKNLEEPFEICHVFRGDYFSKDFTYYWIPLEEFNLISNSLKEITL</sequence>
<organism evidence="1 2">
    <name type="scientific">Paenibacillus provencensis</name>
    <dbReference type="NCBI Taxonomy" id="441151"/>
    <lineage>
        <taxon>Bacteria</taxon>
        <taxon>Bacillati</taxon>
        <taxon>Bacillota</taxon>
        <taxon>Bacilli</taxon>
        <taxon>Bacillales</taxon>
        <taxon>Paenibacillaceae</taxon>
        <taxon>Paenibacillus</taxon>
    </lineage>
</organism>
<evidence type="ECO:0000313" key="1">
    <source>
        <dbReference type="EMBL" id="MFD1128408.1"/>
    </source>
</evidence>
<protein>
    <submittedName>
        <fullName evidence="1">Uncharacterized protein</fullName>
    </submittedName>
</protein>
<proteinExistence type="predicted"/>
<accession>A0ABW3PVF8</accession>
<evidence type="ECO:0000313" key="2">
    <source>
        <dbReference type="Proteomes" id="UP001597169"/>
    </source>
</evidence>
<reference evidence="2" key="1">
    <citation type="journal article" date="2019" name="Int. J. Syst. Evol. Microbiol.">
        <title>The Global Catalogue of Microorganisms (GCM) 10K type strain sequencing project: providing services to taxonomists for standard genome sequencing and annotation.</title>
        <authorList>
            <consortium name="The Broad Institute Genomics Platform"/>
            <consortium name="The Broad Institute Genome Sequencing Center for Infectious Disease"/>
            <person name="Wu L."/>
            <person name="Ma J."/>
        </authorList>
    </citation>
    <scope>NUCLEOTIDE SEQUENCE [LARGE SCALE GENOMIC DNA]</scope>
    <source>
        <strain evidence="2">CCUG 53519</strain>
    </source>
</reference>
<dbReference type="Proteomes" id="UP001597169">
    <property type="component" value="Unassembled WGS sequence"/>
</dbReference>
<gene>
    <name evidence="1" type="ORF">ACFQ3J_09505</name>
</gene>
<keyword evidence="2" id="KW-1185">Reference proteome</keyword>